<dbReference type="EMBL" id="JBAHYK010000037">
    <property type="protein sequence ID" value="KAL0580182.1"/>
    <property type="molecule type" value="Genomic_DNA"/>
</dbReference>
<sequence length="207" mass="23731">MTGDWCSKKWQRRTPSRGSVSGGQLCDCKTLELTIFVQQIKLPCLHEEKATKNLKAHADLLDVCAKLKEELQSLTQANMKLENRKTEQATLGDKLKSHIHCHICFEWLWSPYVLDCGHAFCRSCLVSLFKTKAPSYIRKYPHLFSPSTTPYKCPECRAPVMKRPILDFTLKSLVWDMALTLDLKTVEPATPTGKDTEQPWEDFFGCY</sequence>
<dbReference type="SMART" id="SM00184">
    <property type="entry name" value="RING"/>
    <property type="match status" value="1"/>
</dbReference>
<evidence type="ECO:0000256" key="5">
    <source>
        <dbReference type="SAM" id="Coils"/>
    </source>
</evidence>
<dbReference type="InterPro" id="IPR047134">
    <property type="entry name" value="RNF4"/>
</dbReference>
<gene>
    <name evidence="7" type="ORF">V5O48_001841</name>
</gene>
<feature type="domain" description="RING-type" evidence="6">
    <location>
        <begin position="101"/>
        <end position="157"/>
    </location>
</feature>
<reference evidence="7 8" key="1">
    <citation type="submission" date="2024-02" db="EMBL/GenBank/DDBJ databases">
        <title>A draft genome for the cacao thread blight pathogen Marasmius crinis-equi.</title>
        <authorList>
            <person name="Cohen S.P."/>
            <person name="Baruah I.K."/>
            <person name="Amoako-Attah I."/>
            <person name="Bukari Y."/>
            <person name="Meinhardt L.W."/>
            <person name="Bailey B.A."/>
        </authorList>
    </citation>
    <scope>NUCLEOTIDE SEQUENCE [LARGE SCALE GENOMIC DNA]</scope>
    <source>
        <strain evidence="7 8">GH-76</strain>
    </source>
</reference>
<proteinExistence type="predicted"/>
<evidence type="ECO:0000313" key="7">
    <source>
        <dbReference type="EMBL" id="KAL0580182.1"/>
    </source>
</evidence>
<dbReference type="Proteomes" id="UP001465976">
    <property type="component" value="Unassembled WGS sequence"/>
</dbReference>
<evidence type="ECO:0000256" key="4">
    <source>
        <dbReference type="PROSITE-ProRule" id="PRU00175"/>
    </source>
</evidence>
<dbReference type="InterPro" id="IPR017907">
    <property type="entry name" value="Znf_RING_CS"/>
</dbReference>
<dbReference type="Pfam" id="PF00097">
    <property type="entry name" value="zf-C3HC4"/>
    <property type="match status" value="1"/>
</dbReference>
<keyword evidence="8" id="KW-1185">Reference proteome</keyword>
<keyword evidence="5" id="KW-0175">Coiled coil</keyword>
<dbReference type="PANTHER" id="PTHR23041:SF78">
    <property type="entry name" value="E3 UBIQUITIN-PROTEIN LIGASE RNF4"/>
    <property type="match status" value="1"/>
</dbReference>
<feature type="coiled-coil region" evidence="5">
    <location>
        <begin position="57"/>
        <end position="84"/>
    </location>
</feature>
<dbReference type="InterPro" id="IPR013083">
    <property type="entry name" value="Znf_RING/FYVE/PHD"/>
</dbReference>
<dbReference type="SUPFAM" id="SSF57850">
    <property type="entry name" value="RING/U-box"/>
    <property type="match status" value="1"/>
</dbReference>
<evidence type="ECO:0000256" key="2">
    <source>
        <dbReference type="ARBA" id="ARBA00022771"/>
    </source>
</evidence>
<protein>
    <recommendedName>
        <fullName evidence="6">RING-type domain-containing protein</fullName>
    </recommendedName>
</protein>
<comment type="caution">
    <text evidence="7">The sequence shown here is derived from an EMBL/GenBank/DDBJ whole genome shotgun (WGS) entry which is preliminary data.</text>
</comment>
<dbReference type="InterPro" id="IPR018957">
    <property type="entry name" value="Znf_C3HC4_RING-type"/>
</dbReference>
<dbReference type="PROSITE" id="PS00518">
    <property type="entry name" value="ZF_RING_1"/>
    <property type="match status" value="1"/>
</dbReference>
<evidence type="ECO:0000256" key="1">
    <source>
        <dbReference type="ARBA" id="ARBA00022723"/>
    </source>
</evidence>
<keyword evidence="1" id="KW-0479">Metal-binding</keyword>
<evidence type="ECO:0000256" key="3">
    <source>
        <dbReference type="ARBA" id="ARBA00022833"/>
    </source>
</evidence>
<dbReference type="Gene3D" id="3.30.40.10">
    <property type="entry name" value="Zinc/RING finger domain, C3HC4 (zinc finger)"/>
    <property type="match status" value="1"/>
</dbReference>
<dbReference type="PROSITE" id="PS50089">
    <property type="entry name" value="ZF_RING_2"/>
    <property type="match status" value="1"/>
</dbReference>
<dbReference type="PANTHER" id="PTHR23041">
    <property type="entry name" value="RING FINGER DOMAIN-CONTAINING"/>
    <property type="match status" value="1"/>
</dbReference>
<dbReference type="InterPro" id="IPR001841">
    <property type="entry name" value="Znf_RING"/>
</dbReference>
<keyword evidence="3" id="KW-0862">Zinc</keyword>
<name>A0ABR3FXF1_9AGAR</name>
<accession>A0ABR3FXF1</accession>
<evidence type="ECO:0000259" key="6">
    <source>
        <dbReference type="PROSITE" id="PS50089"/>
    </source>
</evidence>
<evidence type="ECO:0000313" key="8">
    <source>
        <dbReference type="Proteomes" id="UP001465976"/>
    </source>
</evidence>
<keyword evidence="2 4" id="KW-0863">Zinc-finger</keyword>
<organism evidence="7 8">
    <name type="scientific">Marasmius crinis-equi</name>
    <dbReference type="NCBI Taxonomy" id="585013"/>
    <lineage>
        <taxon>Eukaryota</taxon>
        <taxon>Fungi</taxon>
        <taxon>Dikarya</taxon>
        <taxon>Basidiomycota</taxon>
        <taxon>Agaricomycotina</taxon>
        <taxon>Agaricomycetes</taxon>
        <taxon>Agaricomycetidae</taxon>
        <taxon>Agaricales</taxon>
        <taxon>Marasmiineae</taxon>
        <taxon>Marasmiaceae</taxon>
        <taxon>Marasmius</taxon>
    </lineage>
</organism>